<evidence type="ECO:0000256" key="5">
    <source>
        <dbReference type="ARBA" id="ARBA00022917"/>
    </source>
</evidence>
<organism evidence="9 10">
    <name type="scientific">Kineosporia babensis</name>
    <dbReference type="NCBI Taxonomy" id="499548"/>
    <lineage>
        <taxon>Bacteria</taxon>
        <taxon>Bacillati</taxon>
        <taxon>Actinomycetota</taxon>
        <taxon>Actinomycetes</taxon>
        <taxon>Kineosporiales</taxon>
        <taxon>Kineosporiaceae</taxon>
        <taxon>Kineosporia</taxon>
    </lineage>
</organism>
<dbReference type="Pfam" id="PF01409">
    <property type="entry name" value="tRNA-synt_2d"/>
    <property type="match status" value="1"/>
</dbReference>
<feature type="region of interest" description="Disordered" evidence="7">
    <location>
        <begin position="368"/>
        <end position="393"/>
    </location>
</feature>
<comment type="caution">
    <text evidence="9">The sequence shown here is derived from an EMBL/GenBank/DDBJ whole genome shotgun (WGS) entry which is preliminary data.</text>
</comment>
<sequence length="393" mass="42685">MNLLPAQTLLEALAVRDLTDPDQGPHALQLLLDDVLNALITAWNCDLDLRRRHPLVAVEDNYDRLGYSPDDITRDARYSRYVGETVMLRSHTSAGVPPTLRSLENPVDVLLVLPGMVYRRDSIDRTHVGTPHQVDLWRVTSNRHTGERDLQQMIALLVDAVLPGADWRALPASHPYTQNGLQIDVRTAAGWMEVAECGLIAGHVLSGAGHDPAEVSGLALGLGLDRALMLRKGLDDIRLLRSENPKIAAQMLDLSPWRPVSVHPVIRRDLSIVTDGDVDAELLGDSVRSALGAASADLESVSVIASTPHEALPRAVQERLGTQPGQVNVLLRLELRPLNKTLTDAGANALRDRVYAAVHRGPVLEWAARTGPDRPHSAGQGGRGGRVPRSACP</sequence>
<dbReference type="GO" id="GO:0000049">
    <property type="term" value="F:tRNA binding"/>
    <property type="evidence" value="ECO:0007669"/>
    <property type="project" value="InterPro"/>
</dbReference>
<evidence type="ECO:0000256" key="2">
    <source>
        <dbReference type="ARBA" id="ARBA00022598"/>
    </source>
</evidence>
<dbReference type="AlphaFoldDB" id="A0A9X1NLT7"/>
<dbReference type="PROSITE" id="PS51447">
    <property type="entry name" value="FDX_ACB"/>
    <property type="match status" value="1"/>
</dbReference>
<comment type="similarity">
    <text evidence="1">Belongs to the class-II aminoacyl-tRNA synthetase family.</text>
</comment>
<evidence type="ECO:0000256" key="7">
    <source>
        <dbReference type="SAM" id="MobiDB-lite"/>
    </source>
</evidence>
<dbReference type="InterPro" id="IPR005121">
    <property type="entry name" value="Fdx_antiC-bd"/>
</dbReference>
<dbReference type="GO" id="GO:0006412">
    <property type="term" value="P:translation"/>
    <property type="evidence" value="ECO:0007669"/>
    <property type="project" value="UniProtKB-KW"/>
</dbReference>
<evidence type="ECO:0000259" key="8">
    <source>
        <dbReference type="PROSITE" id="PS51447"/>
    </source>
</evidence>
<evidence type="ECO:0000313" key="10">
    <source>
        <dbReference type="Proteomes" id="UP001138997"/>
    </source>
</evidence>
<protein>
    <recommendedName>
        <fullName evidence="8">FDX-ACB domain-containing protein</fullName>
    </recommendedName>
</protein>
<dbReference type="Proteomes" id="UP001138997">
    <property type="component" value="Unassembled WGS sequence"/>
</dbReference>
<dbReference type="RefSeq" id="WP_231449311.1">
    <property type="nucleotide sequence ID" value="NZ_JAJOMB010000030.1"/>
</dbReference>
<dbReference type="GO" id="GO:0043039">
    <property type="term" value="P:tRNA aminoacylation"/>
    <property type="evidence" value="ECO:0007669"/>
    <property type="project" value="InterPro"/>
</dbReference>
<dbReference type="InterPro" id="IPR045864">
    <property type="entry name" value="aa-tRNA-synth_II/BPL/LPL"/>
</dbReference>
<dbReference type="SUPFAM" id="SSF55681">
    <property type="entry name" value="Class II aaRS and biotin synthetases"/>
    <property type="match status" value="1"/>
</dbReference>
<dbReference type="Gene3D" id="3.30.930.10">
    <property type="entry name" value="Bira Bifunctional Protein, Domain 2"/>
    <property type="match status" value="1"/>
</dbReference>
<dbReference type="Gene3D" id="3.30.70.380">
    <property type="entry name" value="Ferrodoxin-fold anticodon-binding domain"/>
    <property type="match status" value="1"/>
</dbReference>
<evidence type="ECO:0000313" key="9">
    <source>
        <dbReference type="EMBL" id="MCD5316460.1"/>
    </source>
</evidence>
<keyword evidence="2" id="KW-0436">Ligase</keyword>
<dbReference type="InterPro" id="IPR036690">
    <property type="entry name" value="Fdx_antiC-bd_sf"/>
</dbReference>
<name>A0A9X1NLT7_9ACTN</name>
<reference evidence="9" key="1">
    <citation type="submission" date="2021-11" db="EMBL/GenBank/DDBJ databases">
        <title>Streptomyces corallinus and Kineosporia corallina sp. nov., two new coral-derived marine actinobacteria.</title>
        <authorList>
            <person name="Buangrab K."/>
            <person name="Sutthacheep M."/>
            <person name="Yeemin T."/>
            <person name="Harunari E."/>
            <person name="Igarashi Y."/>
            <person name="Sripreechasak P."/>
            <person name="Kanchanasin P."/>
            <person name="Tanasupawat S."/>
            <person name="Phongsopitanun W."/>
        </authorList>
    </citation>
    <scope>NUCLEOTIDE SEQUENCE</scope>
    <source>
        <strain evidence="9">JCM 31032</strain>
    </source>
</reference>
<dbReference type="GO" id="GO:0004812">
    <property type="term" value="F:aminoacyl-tRNA ligase activity"/>
    <property type="evidence" value="ECO:0007669"/>
    <property type="project" value="UniProtKB-KW"/>
</dbReference>
<dbReference type="EMBL" id="JAJOMB010000030">
    <property type="protein sequence ID" value="MCD5316460.1"/>
    <property type="molecule type" value="Genomic_DNA"/>
</dbReference>
<feature type="domain" description="FDX-ACB" evidence="8">
    <location>
        <begin position="261"/>
        <end position="369"/>
    </location>
</feature>
<gene>
    <name evidence="9" type="ORF">LR394_36745</name>
</gene>
<keyword evidence="10" id="KW-1185">Reference proteome</keyword>
<accession>A0A9X1NLT7</accession>
<evidence type="ECO:0000256" key="1">
    <source>
        <dbReference type="ARBA" id="ARBA00008226"/>
    </source>
</evidence>
<evidence type="ECO:0000256" key="3">
    <source>
        <dbReference type="ARBA" id="ARBA00022741"/>
    </source>
</evidence>
<keyword evidence="4" id="KW-0067">ATP-binding</keyword>
<keyword evidence="6" id="KW-0030">Aminoacyl-tRNA synthetase</keyword>
<proteinExistence type="inferred from homology"/>
<dbReference type="SUPFAM" id="SSF54991">
    <property type="entry name" value="Anticodon-binding domain of PheRS"/>
    <property type="match status" value="1"/>
</dbReference>
<dbReference type="InterPro" id="IPR002319">
    <property type="entry name" value="Phenylalanyl-tRNA_Synthase"/>
</dbReference>
<evidence type="ECO:0000256" key="6">
    <source>
        <dbReference type="ARBA" id="ARBA00023146"/>
    </source>
</evidence>
<keyword evidence="5" id="KW-0648">Protein biosynthesis</keyword>
<evidence type="ECO:0000256" key="4">
    <source>
        <dbReference type="ARBA" id="ARBA00022840"/>
    </source>
</evidence>
<dbReference type="SMART" id="SM00896">
    <property type="entry name" value="FDX-ACB"/>
    <property type="match status" value="1"/>
</dbReference>
<dbReference type="GO" id="GO:0005524">
    <property type="term" value="F:ATP binding"/>
    <property type="evidence" value="ECO:0007669"/>
    <property type="project" value="UniProtKB-KW"/>
</dbReference>
<keyword evidence="3" id="KW-0547">Nucleotide-binding</keyword>